<dbReference type="PANTHER" id="PTHR46033">
    <property type="entry name" value="PROTEIN MAIN-LIKE 2"/>
    <property type="match status" value="1"/>
</dbReference>
<feature type="domain" description="Aminotransferase-like plant mobile" evidence="1">
    <location>
        <begin position="41"/>
        <end position="106"/>
    </location>
</feature>
<dbReference type="PANTHER" id="PTHR46033:SF1">
    <property type="entry name" value="PROTEIN MAIN-LIKE 2"/>
    <property type="match status" value="1"/>
</dbReference>
<comment type="caution">
    <text evidence="2">The sequence shown here is derived from an EMBL/GenBank/DDBJ whole genome shotgun (WGS) entry which is preliminary data.</text>
</comment>
<evidence type="ECO:0000313" key="2">
    <source>
        <dbReference type="EMBL" id="RYR63415.1"/>
    </source>
</evidence>
<dbReference type="EMBL" id="SDMP01000004">
    <property type="protein sequence ID" value="RYR63415.1"/>
    <property type="molecule type" value="Genomic_DNA"/>
</dbReference>
<accession>A0A445DJN8</accession>
<organism evidence="2 3">
    <name type="scientific">Arachis hypogaea</name>
    <name type="common">Peanut</name>
    <dbReference type="NCBI Taxonomy" id="3818"/>
    <lineage>
        <taxon>Eukaryota</taxon>
        <taxon>Viridiplantae</taxon>
        <taxon>Streptophyta</taxon>
        <taxon>Embryophyta</taxon>
        <taxon>Tracheophyta</taxon>
        <taxon>Spermatophyta</taxon>
        <taxon>Magnoliopsida</taxon>
        <taxon>eudicotyledons</taxon>
        <taxon>Gunneridae</taxon>
        <taxon>Pentapetalae</taxon>
        <taxon>rosids</taxon>
        <taxon>fabids</taxon>
        <taxon>Fabales</taxon>
        <taxon>Fabaceae</taxon>
        <taxon>Papilionoideae</taxon>
        <taxon>50 kb inversion clade</taxon>
        <taxon>dalbergioids sensu lato</taxon>
        <taxon>Dalbergieae</taxon>
        <taxon>Pterocarpus clade</taxon>
        <taxon>Arachis</taxon>
    </lineage>
</organism>
<evidence type="ECO:0000259" key="1">
    <source>
        <dbReference type="Pfam" id="PF10536"/>
    </source>
</evidence>
<dbReference type="Proteomes" id="UP000289738">
    <property type="component" value="Chromosome A04"/>
</dbReference>
<name>A0A445DJN8_ARAHY</name>
<reference evidence="2 3" key="1">
    <citation type="submission" date="2019-01" db="EMBL/GenBank/DDBJ databases">
        <title>Sequencing of cultivated peanut Arachis hypogaea provides insights into genome evolution and oil improvement.</title>
        <authorList>
            <person name="Chen X."/>
        </authorList>
    </citation>
    <scope>NUCLEOTIDE SEQUENCE [LARGE SCALE GENOMIC DNA]</scope>
    <source>
        <strain evidence="3">cv. Fuhuasheng</strain>
        <tissue evidence="2">Leaves</tissue>
    </source>
</reference>
<evidence type="ECO:0000313" key="3">
    <source>
        <dbReference type="Proteomes" id="UP000289738"/>
    </source>
</evidence>
<gene>
    <name evidence="2" type="ORF">Ahy_A04g021215</name>
</gene>
<dbReference type="AlphaFoldDB" id="A0A445DJN8"/>
<sequence>MFDLWWSHSERTTAWLSKTVETFRHDIDYMQKGSNMPIILWHFEWRPYHKLIVPDELHPHLEVCDIVALLVSFECVEWHPADRVMRQFGYAQPPPRTARDIPLYQHCIVLRGVKLHDWTVLHGPWIEEWPTGDTVDCGISTPFRPEIFYRWWSTEIGTYAPMDIS</sequence>
<dbReference type="Pfam" id="PF10536">
    <property type="entry name" value="PMD"/>
    <property type="match status" value="1"/>
</dbReference>
<dbReference type="InterPro" id="IPR019557">
    <property type="entry name" value="AminoTfrase-like_pln_mobile"/>
</dbReference>
<dbReference type="InterPro" id="IPR044824">
    <property type="entry name" value="MAIN-like"/>
</dbReference>
<proteinExistence type="predicted"/>
<protein>
    <recommendedName>
        <fullName evidence="1">Aminotransferase-like plant mobile domain-containing protein</fullName>
    </recommendedName>
</protein>
<dbReference type="GO" id="GO:0010073">
    <property type="term" value="P:meristem maintenance"/>
    <property type="evidence" value="ECO:0007669"/>
    <property type="project" value="InterPro"/>
</dbReference>
<keyword evidence="3" id="KW-1185">Reference proteome</keyword>